<comment type="caution">
    <text evidence="5">The sequence shown here is derived from an EMBL/GenBank/DDBJ whole genome shotgun (WGS) entry which is preliminary data.</text>
</comment>
<proteinExistence type="inferred from homology"/>
<dbReference type="InterPro" id="IPR011763">
    <property type="entry name" value="COA_CT_C"/>
</dbReference>
<evidence type="ECO:0000313" key="5">
    <source>
        <dbReference type="EMBL" id="KYC46949.1"/>
    </source>
</evidence>
<evidence type="ECO:0000313" key="7">
    <source>
        <dbReference type="Proteomes" id="UP000091929"/>
    </source>
</evidence>
<dbReference type="FunFam" id="3.90.226.10:FF:000017">
    <property type="entry name" value="Propionyl-CoA carboxylase subunit beta 5"/>
    <property type="match status" value="1"/>
</dbReference>
<dbReference type="Gene3D" id="3.90.226.10">
    <property type="entry name" value="2-enoyl-CoA Hydratase, Chain A, domain 1"/>
    <property type="match status" value="2"/>
</dbReference>
<evidence type="ECO:0000259" key="2">
    <source>
        <dbReference type="PROSITE" id="PS50980"/>
    </source>
</evidence>
<sequence length="516" mass="56403">MAIEGMLKELKEKKDKLKMGGGKEKLESQHQKGKLSARERLDILLDKGSFVEINGLMKHRAVDFGLDKTDIPGDGVITGFGTIEGRLVYVFSQDFTVMGGSLGEAHAFKISYIMDQAMKVGAPVIGINDSGGARIQEGVDSLRGYGDIFYRNTIASGVVPQITAIMGPCAGGAVYSPAIGDFVFMTDNTSYMFITGPQVVKTVLHQDVTFEELGGPHVHESKSGMAHRVGKNDEDTLNLMRSLFSYLPSNNMEDPPSIEPTDDPLRETPELYSIIPEDSNKGYQASQVIKAVLDNNDFFEIHPLYAPNIIVGFGRLDGKVVGIVANNPSHIAGVLDINSSDKASRFVRFCDAFNIPILTFVDTPGYMPGLDQEHGGIIRHGAKLLYAYSEATVPLITVIVRKAYGGAYIAMASKHLRADAVYALPTAEIAVMGPKGACEIVFRKEISEAKDPAKKTDELSEDYKKKFANPYMAAARGYVDDVVDPKNLRTTLINSLRVYQTKKEVLPKKKHGIIPF</sequence>
<dbReference type="PANTHER" id="PTHR43842">
    <property type="entry name" value="PROPIONYL-COA CARBOXYLASE BETA CHAIN"/>
    <property type="match status" value="1"/>
</dbReference>
<dbReference type="EMBL" id="LNJC01000044">
    <property type="protein sequence ID" value="KYC49180.1"/>
    <property type="molecule type" value="Genomic_DNA"/>
</dbReference>
<dbReference type="PATRIC" id="fig|1706437.3.peg.1546"/>
<dbReference type="EMBL" id="LNGF01000038">
    <property type="protein sequence ID" value="KYC46949.1"/>
    <property type="molecule type" value="Genomic_DNA"/>
</dbReference>
<comment type="similarity">
    <text evidence="1">Belongs to the AccD/PCCB family.</text>
</comment>
<dbReference type="InterPro" id="IPR011762">
    <property type="entry name" value="COA_CT_N"/>
</dbReference>
<dbReference type="InterPro" id="IPR034733">
    <property type="entry name" value="AcCoA_carboxyl_beta"/>
</dbReference>
<protein>
    <submittedName>
        <fullName evidence="5">Malonate decarboxylase subunit beta</fullName>
    </submittedName>
</protein>
<dbReference type="Proteomes" id="UP000092401">
    <property type="component" value="Unassembled WGS sequence"/>
</dbReference>
<dbReference type="PROSITE" id="PS50989">
    <property type="entry name" value="COA_CT_CTER"/>
    <property type="match status" value="1"/>
</dbReference>
<name>A0A150IPH4_9EURY</name>
<evidence type="ECO:0000313" key="6">
    <source>
        <dbReference type="EMBL" id="KYC49180.1"/>
    </source>
</evidence>
<dbReference type="InterPro" id="IPR051047">
    <property type="entry name" value="AccD/PCCB"/>
</dbReference>
<evidence type="ECO:0000313" key="8">
    <source>
        <dbReference type="Proteomes" id="UP000092401"/>
    </source>
</evidence>
<evidence type="ECO:0000259" key="3">
    <source>
        <dbReference type="PROSITE" id="PS50989"/>
    </source>
</evidence>
<dbReference type="Proteomes" id="UP000092403">
    <property type="component" value="Unassembled WGS sequence"/>
</dbReference>
<gene>
    <name evidence="4" type="ORF">APG10_01592</name>
    <name evidence="5" type="ORF">APG11_01542</name>
    <name evidence="6" type="ORF">APG12_01636</name>
</gene>
<reference evidence="7 8" key="1">
    <citation type="journal article" date="2016" name="ISME J.">
        <title>Chasing the elusive Euryarchaeota class WSA2: genomes reveal a uniquely fastidious methyl-reducing methanogen.</title>
        <authorList>
            <person name="Nobu M.K."/>
            <person name="Narihiro T."/>
            <person name="Kuroda K."/>
            <person name="Mei R."/>
            <person name="Liu W.T."/>
        </authorList>
    </citation>
    <scope>NUCLEOTIDE SEQUENCE [LARGE SCALE GENOMIC DNA]</scope>
    <source>
        <strain evidence="4">B03fssc0709_Meth_Bin005</strain>
        <strain evidence="5">B15fssc0709_Meth_Bin003</strain>
        <strain evidence="6">BMIXfssc0709_Meth_Bin006</strain>
    </source>
</reference>
<dbReference type="SUPFAM" id="SSF52096">
    <property type="entry name" value="ClpP/crotonase"/>
    <property type="match status" value="2"/>
</dbReference>
<dbReference type="PROSITE" id="PS50980">
    <property type="entry name" value="COA_CT_NTER"/>
    <property type="match status" value="1"/>
</dbReference>
<evidence type="ECO:0000313" key="4">
    <source>
        <dbReference type="EMBL" id="KYC44594.1"/>
    </source>
</evidence>
<dbReference type="EMBL" id="LNGE01000053">
    <property type="protein sequence ID" value="KYC44594.1"/>
    <property type="molecule type" value="Genomic_DNA"/>
</dbReference>
<dbReference type="GO" id="GO:0004658">
    <property type="term" value="F:propionyl-CoA carboxylase activity"/>
    <property type="evidence" value="ECO:0007669"/>
    <property type="project" value="TreeGrafter"/>
</dbReference>
<evidence type="ECO:0000256" key="1">
    <source>
        <dbReference type="ARBA" id="ARBA00006102"/>
    </source>
</evidence>
<dbReference type="InterPro" id="IPR029045">
    <property type="entry name" value="ClpP/crotonase-like_dom_sf"/>
</dbReference>
<dbReference type="PATRIC" id="fig|1706438.3.peg.1642"/>
<dbReference type="FunFam" id="3.90.226.10:FF:000016">
    <property type="entry name" value="Propionyl-CoA carboxylase, beta subunit"/>
    <property type="match status" value="1"/>
</dbReference>
<accession>A0A150IW44</accession>
<feature type="domain" description="CoA carboxyltransferase C-terminal" evidence="3">
    <location>
        <begin position="263"/>
        <end position="512"/>
    </location>
</feature>
<dbReference type="Pfam" id="PF01039">
    <property type="entry name" value="Carboxyl_trans"/>
    <property type="match status" value="1"/>
</dbReference>
<organism evidence="5 7">
    <name type="scientific">Candidatus Methanofastidiosum methylothiophilum</name>
    <dbReference type="NCBI Taxonomy" id="1705564"/>
    <lineage>
        <taxon>Archaea</taxon>
        <taxon>Methanobacteriati</taxon>
        <taxon>Methanobacteriota</taxon>
        <taxon>Stenosarchaea group</taxon>
        <taxon>Candidatus Methanofastidiosia</taxon>
        <taxon>Candidatus Methanofastidiosales</taxon>
        <taxon>Candidatus Methanofastidiosaceae</taxon>
        <taxon>Candidatus Methanofastidiosum</taxon>
    </lineage>
</organism>
<accession>A0A150IPH4</accession>
<dbReference type="PATRIC" id="fig|1706436.3.peg.1610"/>
<dbReference type="PANTHER" id="PTHR43842:SF2">
    <property type="entry name" value="PROPIONYL-COA CARBOXYLASE BETA CHAIN, MITOCHONDRIAL"/>
    <property type="match status" value="1"/>
</dbReference>
<dbReference type="Proteomes" id="UP000091929">
    <property type="component" value="Unassembled WGS sequence"/>
</dbReference>
<dbReference type="AlphaFoldDB" id="A0A150IPH4"/>
<feature type="domain" description="CoA carboxyltransferase N-terminal" evidence="2">
    <location>
        <begin position="3"/>
        <end position="259"/>
    </location>
</feature>
<accession>A0A150IIU0</accession>